<dbReference type="AlphaFoldDB" id="A0AAV4DQR1"/>
<organism evidence="1 2">
    <name type="scientific">Plakobranchus ocellatus</name>
    <dbReference type="NCBI Taxonomy" id="259542"/>
    <lineage>
        <taxon>Eukaryota</taxon>
        <taxon>Metazoa</taxon>
        <taxon>Spiralia</taxon>
        <taxon>Lophotrochozoa</taxon>
        <taxon>Mollusca</taxon>
        <taxon>Gastropoda</taxon>
        <taxon>Heterobranchia</taxon>
        <taxon>Euthyneura</taxon>
        <taxon>Panpulmonata</taxon>
        <taxon>Sacoglossa</taxon>
        <taxon>Placobranchoidea</taxon>
        <taxon>Plakobranchidae</taxon>
        <taxon>Plakobranchus</taxon>
    </lineage>
</organism>
<accession>A0AAV4DQR1</accession>
<keyword evidence="2" id="KW-1185">Reference proteome</keyword>
<reference evidence="1 2" key="1">
    <citation type="journal article" date="2021" name="Elife">
        <title>Chloroplast acquisition without the gene transfer in kleptoplastic sea slugs, Plakobranchus ocellatus.</title>
        <authorList>
            <person name="Maeda T."/>
            <person name="Takahashi S."/>
            <person name="Yoshida T."/>
            <person name="Shimamura S."/>
            <person name="Takaki Y."/>
            <person name="Nagai Y."/>
            <person name="Toyoda A."/>
            <person name="Suzuki Y."/>
            <person name="Arimoto A."/>
            <person name="Ishii H."/>
            <person name="Satoh N."/>
            <person name="Nishiyama T."/>
            <person name="Hasebe M."/>
            <person name="Maruyama T."/>
            <person name="Minagawa J."/>
            <person name="Obokata J."/>
            <person name="Shigenobu S."/>
        </authorList>
    </citation>
    <scope>NUCLEOTIDE SEQUENCE [LARGE SCALE GENOMIC DNA]</scope>
</reference>
<keyword evidence="1" id="KW-0675">Receptor</keyword>
<protein>
    <submittedName>
        <fullName evidence="1">Chemosensory receptor c</fullName>
    </submittedName>
</protein>
<dbReference type="PANTHER" id="PTHR24401:SF29">
    <property type="entry name" value="SI:CH211-243P7.3-RELATED"/>
    <property type="match status" value="1"/>
</dbReference>
<dbReference type="PANTHER" id="PTHR24401">
    <property type="entry name" value="SI:CH211-243P7.3-RELATED"/>
    <property type="match status" value="1"/>
</dbReference>
<name>A0AAV4DQR1_9GAST</name>
<sequence length="117" mass="12832">MEGFGSPQWVRKVLLAPQLIFFFMQFVVGDLREDEVDLKIQSFSLAAVAGCDGKRMSSVSPFPSPKWLLSVYVADVFSRLEELKSAITSTLGKILKVDSTKGVTKKLASSGSRTAAW</sequence>
<gene>
    <name evidence="1" type="ORF">PoB_007274600</name>
</gene>
<proteinExistence type="predicted"/>
<evidence type="ECO:0000313" key="2">
    <source>
        <dbReference type="Proteomes" id="UP000735302"/>
    </source>
</evidence>
<comment type="caution">
    <text evidence="1">The sequence shown here is derived from an EMBL/GenBank/DDBJ whole genome shotgun (WGS) entry which is preliminary data.</text>
</comment>
<evidence type="ECO:0000313" key="1">
    <source>
        <dbReference type="EMBL" id="GFO46241.1"/>
    </source>
</evidence>
<dbReference type="Proteomes" id="UP000735302">
    <property type="component" value="Unassembled WGS sequence"/>
</dbReference>
<dbReference type="EMBL" id="BLXT01008173">
    <property type="protein sequence ID" value="GFO46241.1"/>
    <property type="molecule type" value="Genomic_DNA"/>
</dbReference>